<sequence>MEQILCVKNLSKSFIGVKALKEINLSINKGEIHCLAGENGCGKSTLVKNISGVHTPDEGEIILNGNVYHSLTPYQAMKEGVQVIYQDLSLFQHMTVAENIAISKLSFEKKKIVNWKEIKKIAKEQLDRIGVSIDMDQTVGELSMANRQLTAICRALAQDAKILFMDEPTTALTKKEVERLLKIIVELKKKGLAIVFISHKLDEIFSVADTITIFRNGEKIGDFNSKDLDEKSLSHYMTGREVEYPRYHRKCKDNQPIMEIEHLTRKDQYEDINISIRKGDIIGLTGLLGSGRTELAMSLFGLNKTQSGCIKVEGKEVKINSPMKAKEFGIALLPEDRFHQGLFIERKIKENVSSALVNALSNRGILNRKKEEKLAEECVKELKVRTPSIDTIIGTLSGGNQQKVVIGKWIATKPKVFIMDTPTVGIDIGSKAEIYEQIHKFADDGMAIIFISDEIQELMANCNKIVVLAEGKCVVTLNEDDLNQEDAAQKISNLISSGENTEIKEAM</sequence>
<evidence type="ECO:0000259" key="9">
    <source>
        <dbReference type="PROSITE" id="PS50893"/>
    </source>
</evidence>
<evidence type="ECO:0000256" key="4">
    <source>
        <dbReference type="ARBA" id="ARBA00022737"/>
    </source>
</evidence>
<gene>
    <name evidence="10" type="ORF">EDD76_110149</name>
</gene>
<dbReference type="RefSeq" id="WP_031391579.1">
    <property type="nucleotide sequence ID" value="NZ_JPNB01000002.1"/>
</dbReference>
<dbReference type="Gene3D" id="3.40.50.300">
    <property type="entry name" value="P-loop containing nucleotide triphosphate hydrolases"/>
    <property type="match status" value="2"/>
</dbReference>
<dbReference type="CDD" id="cd03216">
    <property type="entry name" value="ABC_Carb_Monos_I"/>
    <property type="match status" value="1"/>
</dbReference>
<keyword evidence="8" id="KW-0472">Membrane</keyword>
<comment type="caution">
    <text evidence="10">The sequence shown here is derived from an EMBL/GenBank/DDBJ whole genome shotgun (WGS) entry which is preliminary data.</text>
</comment>
<keyword evidence="6 10" id="KW-0067">ATP-binding</keyword>
<keyword evidence="11" id="KW-1185">Reference proteome</keyword>
<dbReference type="InterPro" id="IPR027417">
    <property type="entry name" value="P-loop_NTPase"/>
</dbReference>
<dbReference type="InterPro" id="IPR003593">
    <property type="entry name" value="AAA+_ATPase"/>
</dbReference>
<dbReference type="STRING" id="1469948.GCA_000732725_02918"/>
<dbReference type="GO" id="GO:0016887">
    <property type="term" value="F:ATP hydrolysis activity"/>
    <property type="evidence" value="ECO:0007669"/>
    <property type="project" value="InterPro"/>
</dbReference>
<keyword evidence="3" id="KW-0762">Sugar transport</keyword>
<dbReference type="PANTHER" id="PTHR43790:SF1">
    <property type="entry name" value="XYLOSE IMPORT ATP-BINDING PROTEIN XYLG"/>
    <property type="match status" value="1"/>
</dbReference>
<keyword evidence="1" id="KW-0813">Transport</keyword>
<evidence type="ECO:0000256" key="2">
    <source>
        <dbReference type="ARBA" id="ARBA00022475"/>
    </source>
</evidence>
<evidence type="ECO:0000256" key="1">
    <source>
        <dbReference type="ARBA" id="ARBA00022448"/>
    </source>
</evidence>
<dbReference type="Proteomes" id="UP000295718">
    <property type="component" value="Unassembled WGS sequence"/>
</dbReference>
<protein>
    <submittedName>
        <fullName evidence="10">Monosaccharide ABC transporter ATP-binding protein (CUT2 family)</fullName>
    </submittedName>
</protein>
<evidence type="ECO:0000313" key="10">
    <source>
        <dbReference type="EMBL" id="TCL56976.1"/>
    </source>
</evidence>
<evidence type="ECO:0000256" key="6">
    <source>
        <dbReference type="ARBA" id="ARBA00022840"/>
    </source>
</evidence>
<evidence type="ECO:0000256" key="7">
    <source>
        <dbReference type="ARBA" id="ARBA00022967"/>
    </source>
</evidence>
<dbReference type="Pfam" id="PF00005">
    <property type="entry name" value="ABC_tran"/>
    <property type="match status" value="2"/>
</dbReference>
<dbReference type="PROSITE" id="PS50893">
    <property type="entry name" value="ABC_TRANSPORTER_2"/>
    <property type="match status" value="2"/>
</dbReference>
<evidence type="ECO:0000256" key="3">
    <source>
        <dbReference type="ARBA" id="ARBA00022597"/>
    </source>
</evidence>
<organism evidence="10 11">
    <name type="scientific">Kineothrix alysoides</name>
    <dbReference type="NCBI Taxonomy" id="1469948"/>
    <lineage>
        <taxon>Bacteria</taxon>
        <taxon>Bacillati</taxon>
        <taxon>Bacillota</taxon>
        <taxon>Clostridia</taxon>
        <taxon>Lachnospirales</taxon>
        <taxon>Lachnospiraceae</taxon>
        <taxon>Kineothrix</taxon>
    </lineage>
</organism>
<feature type="domain" description="ABC transporter" evidence="9">
    <location>
        <begin position="252"/>
        <end position="495"/>
    </location>
</feature>
<keyword evidence="4" id="KW-0677">Repeat</keyword>
<reference evidence="10 11" key="1">
    <citation type="submission" date="2019-03" db="EMBL/GenBank/DDBJ databases">
        <title>Genomic Encyclopedia of Type Strains, Phase IV (KMG-IV): sequencing the most valuable type-strain genomes for metagenomic binning, comparative biology and taxonomic classification.</title>
        <authorList>
            <person name="Goeker M."/>
        </authorList>
    </citation>
    <scope>NUCLEOTIDE SEQUENCE [LARGE SCALE GENOMIC DNA]</scope>
    <source>
        <strain evidence="10 11">DSM 100556</strain>
    </source>
</reference>
<dbReference type="PROSITE" id="PS00211">
    <property type="entry name" value="ABC_TRANSPORTER_1"/>
    <property type="match status" value="1"/>
</dbReference>
<dbReference type="InterPro" id="IPR050107">
    <property type="entry name" value="ABC_carbohydrate_import_ATPase"/>
</dbReference>
<accession>A0A4R1QSV0</accession>
<evidence type="ECO:0000256" key="8">
    <source>
        <dbReference type="ARBA" id="ARBA00023136"/>
    </source>
</evidence>
<evidence type="ECO:0000256" key="5">
    <source>
        <dbReference type="ARBA" id="ARBA00022741"/>
    </source>
</evidence>
<dbReference type="OrthoDB" id="9771863at2"/>
<dbReference type="GO" id="GO:0005524">
    <property type="term" value="F:ATP binding"/>
    <property type="evidence" value="ECO:0007669"/>
    <property type="project" value="UniProtKB-KW"/>
</dbReference>
<dbReference type="InterPro" id="IPR003439">
    <property type="entry name" value="ABC_transporter-like_ATP-bd"/>
</dbReference>
<keyword evidence="7" id="KW-1278">Translocase</keyword>
<dbReference type="EMBL" id="SLUO01000010">
    <property type="protein sequence ID" value="TCL56976.1"/>
    <property type="molecule type" value="Genomic_DNA"/>
</dbReference>
<name>A0A4R1QSV0_9FIRM</name>
<feature type="domain" description="ABC transporter" evidence="9">
    <location>
        <begin position="5"/>
        <end position="241"/>
    </location>
</feature>
<dbReference type="PANTHER" id="PTHR43790">
    <property type="entry name" value="CARBOHYDRATE TRANSPORT ATP-BINDING PROTEIN MG119-RELATED"/>
    <property type="match status" value="1"/>
</dbReference>
<dbReference type="InterPro" id="IPR017871">
    <property type="entry name" value="ABC_transporter-like_CS"/>
</dbReference>
<keyword evidence="2" id="KW-1003">Cell membrane</keyword>
<evidence type="ECO:0000313" key="11">
    <source>
        <dbReference type="Proteomes" id="UP000295718"/>
    </source>
</evidence>
<dbReference type="SMART" id="SM00382">
    <property type="entry name" value="AAA"/>
    <property type="match status" value="2"/>
</dbReference>
<dbReference type="CDD" id="cd03215">
    <property type="entry name" value="ABC_Carb_Monos_II"/>
    <property type="match status" value="1"/>
</dbReference>
<dbReference type="SUPFAM" id="SSF52540">
    <property type="entry name" value="P-loop containing nucleoside triphosphate hydrolases"/>
    <property type="match status" value="2"/>
</dbReference>
<proteinExistence type="predicted"/>
<keyword evidence="5" id="KW-0547">Nucleotide-binding</keyword>
<dbReference type="AlphaFoldDB" id="A0A4R1QSV0"/>